<protein>
    <submittedName>
        <fullName evidence="1">Uncharacterized protein</fullName>
    </submittedName>
</protein>
<dbReference type="EMBL" id="JACBKA010000006">
    <property type="protein sequence ID" value="NYA27097.1"/>
    <property type="molecule type" value="Genomic_DNA"/>
</dbReference>
<dbReference type="RefSeq" id="WP_179227470.1">
    <property type="nucleotide sequence ID" value="NZ_JACBKA010000006.1"/>
</dbReference>
<accession>A0A852PYZ0</accession>
<name>A0A852PYZ0_HAEHA</name>
<comment type="caution">
    <text evidence="1">The sequence shown here is derived from an EMBL/GenBank/DDBJ whole genome shotgun (WGS) entry which is preliminary data.</text>
</comment>
<evidence type="ECO:0000313" key="1">
    <source>
        <dbReference type="EMBL" id="NYA27097.1"/>
    </source>
</evidence>
<gene>
    <name evidence="1" type="ORF">HZI69_04500</name>
</gene>
<proteinExistence type="predicted"/>
<sequence>MAKNKPTLPPRKWYSLQQAADKLSQIFNQTVTSGDLLHYANQGLLELSVRIDFERIDDDEFNFSIHNSNLNDVLDDIYDLDIHY</sequence>
<dbReference type="AlphaFoldDB" id="A0A852PYZ0"/>
<evidence type="ECO:0000313" key="2">
    <source>
        <dbReference type="Proteomes" id="UP000590599"/>
    </source>
</evidence>
<reference evidence="1 2" key="1">
    <citation type="submission" date="2020-07" db="EMBL/GenBank/DDBJ databases">
        <title>Genus Haemophilus, Bergeys manual.</title>
        <authorList>
            <person name="Noerskov-Lauritsen N."/>
        </authorList>
    </citation>
    <scope>NUCLEOTIDE SEQUENCE [LARGE SCALE GENOMIC DNA]</scope>
    <source>
        <strain evidence="1 2">CCUG30047</strain>
    </source>
</reference>
<dbReference type="Proteomes" id="UP000590599">
    <property type="component" value="Unassembled WGS sequence"/>
</dbReference>
<organism evidence="1 2">
    <name type="scientific">Haemophilus haemolyticus</name>
    <dbReference type="NCBI Taxonomy" id="726"/>
    <lineage>
        <taxon>Bacteria</taxon>
        <taxon>Pseudomonadati</taxon>
        <taxon>Pseudomonadota</taxon>
        <taxon>Gammaproteobacteria</taxon>
        <taxon>Pasteurellales</taxon>
        <taxon>Pasteurellaceae</taxon>
        <taxon>Haemophilus</taxon>
    </lineage>
</organism>